<dbReference type="InterPro" id="IPR036188">
    <property type="entry name" value="FAD/NAD-bd_sf"/>
</dbReference>
<keyword evidence="3" id="KW-0560">Oxidoreductase</keyword>
<dbReference type="PANTHER" id="PTHR43004:SF16">
    <property type="entry name" value="PHENOL 2-MONOOXYGENASE FSQG"/>
    <property type="match status" value="1"/>
</dbReference>
<accession>A0A4S8S9W8</accession>
<dbReference type="SUPFAM" id="SSF53383">
    <property type="entry name" value="PLP-dependent transferases"/>
    <property type="match status" value="1"/>
</dbReference>
<dbReference type="InterPro" id="IPR000192">
    <property type="entry name" value="Aminotrans_V_dom"/>
</dbReference>
<dbReference type="SUPFAM" id="SSF54373">
    <property type="entry name" value="FAD-linked reductases, C-terminal domain"/>
    <property type="match status" value="1"/>
</dbReference>
<keyword evidence="2" id="KW-0274">FAD</keyword>
<dbReference type="Gene3D" id="3.50.50.60">
    <property type="entry name" value="FAD/NAD(P)-binding domain"/>
    <property type="match status" value="1"/>
</dbReference>
<dbReference type="InterPro" id="IPR015421">
    <property type="entry name" value="PyrdxlP-dep_Trfase_major"/>
</dbReference>
<evidence type="ECO:0000256" key="1">
    <source>
        <dbReference type="ARBA" id="ARBA00022630"/>
    </source>
</evidence>
<reference evidence="6 7" key="1">
    <citation type="submission" date="2018-10" db="EMBL/GenBank/DDBJ databases">
        <title>Fifty Aureobasidium pullulans genomes reveal a recombining polyextremotolerant generalist.</title>
        <authorList>
            <person name="Gostincar C."/>
            <person name="Turk M."/>
            <person name="Zajc J."/>
            <person name="Gunde-Cimerman N."/>
        </authorList>
    </citation>
    <scope>NUCLEOTIDE SEQUENCE [LARGE SCALE GENOMIC DNA]</scope>
    <source>
        <strain evidence="6 7">EXF-11900</strain>
    </source>
</reference>
<dbReference type="InterPro" id="IPR015424">
    <property type="entry name" value="PyrdxlP-dep_Trfase"/>
</dbReference>
<evidence type="ECO:0000259" key="5">
    <source>
        <dbReference type="Pfam" id="PF01494"/>
    </source>
</evidence>
<dbReference type="AlphaFoldDB" id="A0A4S8S9W8"/>
<dbReference type="Proteomes" id="UP000304951">
    <property type="component" value="Unassembled WGS sequence"/>
</dbReference>
<evidence type="ECO:0000256" key="2">
    <source>
        <dbReference type="ARBA" id="ARBA00022827"/>
    </source>
</evidence>
<feature type="domain" description="FAD-binding" evidence="5">
    <location>
        <begin position="5"/>
        <end position="363"/>
    </location>
</feature>
<dbReference type="SUPFAM" id="SSF51905">
    <property type="entry name" value="FAD/NAD(P)-binding domain"/>
    <property type="match status" value="1"/>
</dbReference>
<protein>
    <submittedName>
        <fullName evidence="6">Putative nonribosomal peptide synthase</fullName>
    </submittedName>
</protein>
<dbReference type="Gene3D" id="3.30.9.10">
    <property type="entry name" value="D-Amino Acid Oxidase, subunit A, domain 2"/>
    <property type="match status" value="1"/>
</dbReference>
<dbReference type="GO" id="GO:0016709">
    <property type="term" value="F:oxidoreductase activity, acting on paired donors, with incorporation or reduction of molecular oxygen, NAD(P)H as one donor, and incorporation of one atom of oxygen"/>
    <property type="evidence" value="ECO:0007669"/>
    <property type="project" value="UniProtKB-ARBA"/>
</dbReference>
<evidence type="ECO:0000256" key="3">
    <source>
        <dbReference type="ARBA" id="ARBA00023002"/>
    </source>
</evidence>
<proteinExistence type="predicted"/>
<evidence type="ECO:0000313" key="7">
    <source>
        <dbReference type="Proteomes" id="UP000304951"/>
    </source>
</evidence>
<comment type="caution">
    <text evidence="6">The sequence shown here is derived from an EMBL/GenBank/DDBJ whole genome shotgun (WGS) entry which is preliminary data.</text>
</comment>
<dbReference type="PRINTS" id="PR00420">
    <property type="entry name" value="RNGMNOXGNASE"/>
</dbReference>
<dbReference type="InterPro" id="IPR050641">
    <property type="entry name" value="RIFMO-like"/>
</dbReference>
<dbReference type="Gene3D" id="3.90.1150.10">
    <property type="entry name" value="Aspartate Aminotransferase, domain 1"/>
    <property type="match status" value="1"/>
</dbReference>
<dbReference type="Gene3D" id="3.40.640.10">
    <property type="entry name" value="Type I PLP-dependent aspartate aminotransferase-like (Major domain)"/>
    <property type="match status" value="1"/>
</dbReference>
<dbReference type="PANTHER" id="PTHR43004">
    <property type="entry name" value="TRK SYSTEM POTASSIUM UPTAKE PROTEIN"/>
    <property type="match status" value="1"/>
</dbReference>
<sequence length="711" mass="79579">MPEYVDVLVIGAGPAGLTAANCFNGSKLSVRVVDKKPDPIKTGRADGLKSITMEILDTFGIGDAIRNDCQRCEEIVLWDADDKGAIRRTLTIPDRVEELMQPREVTLDQGRIEYALIQNIEKHGSVDVGWGVYPVALNVDFAREDDPDAYPLTVTLNNESTGRQEIVYAKYVVGSDGAHSWLRKSLNIGFHGDLTDSTWGVLNLVPKTNFPDIRKVFVVHSTRGTIMGVPREDKMVQLYISMDGGSRHTSLDAKTITAENIMGAARAILSPYTIEAGDIPWWSAYCVGQRVADEFSRYNRIFLAGDAVHTHSPKAGQGMNTSMQDGYNIGWKLRYCLEQKSDLSLLKTYEDERRPIAQALIDFDRDSLLQSRLTGRNELAAFMNADADEIAFGQTTTFLFRALGQALRPLLNSDCEMVVSNLCHEASAAAWIALAKDLNIAIKWWAPPPRDDPCLFLETLKPLLTAKTRIVTCNHVSNVVGTCHPIRQVADMVHQIPGAILIVDGVAWAPHRPIDVKALDVDFYCFSWYKVSGPHIAQLYGRRSTQKRVLAGISHYFLSDMPGLDWRLRLGTNTFELEEALVPIAHYLQHEVGWEKIIAQEVVLQETLLNYLRRRPQHFRIFGEKSSDPEKRVSVITFEAIGRSCNDMTNQICRKGRFRVVSGNCWAPKPTHDVLKLGSDGLIRVSFVHYNTVAKVHEFCQELDSIVKPVT</sequence>
<dbReference type="Pfam" id="PF01494">
    <property type="entry name" value="FAD_binding_3"/>
    <property type="match status" value="1"/>
</dbReference>
<evidence type="ECO:0000313" key="6">
    <source>
        <dbReference type="EMBL" id="THV67141.1"/>
    </source>
</evidence>
<dbReference type="GO" id="GO:0071949">
    <property type="term" value="F:FAD binding"/>
    <property type="evidence" value="ECO:0007669"/>
    <property type="project" value="InterPro"/>
</dbReference>
<dbReference type="InterPro" id="IPR002938">
    <property type="entry name" value="FAD-bd"/>
</dbReference>
<dbReference type="InterPro" id="IPR015422">
    <property type="entry name" value="PyrdxlP-dep_Trfase_small"/>
</dbReference>
<dbReference type="EMBL" id="QZAF01000439">
    <property type="protein sequence ID" value="THV67141.1"/>
    <property type="molecule type" value="Genomic_DNA"/>
</dbReference>
<feature type="domain" description="Aminotransferase class V" evidence="4">
    <location>
        <begin position="375"/>
        <end position="698"/>
    </location>
</feature>
<keyword evidence="1" id="KW-0285">Flavoprotein</keyword>
<gene>
    <name evidence="6" type="ORF">D6D28_07732</name>
</gene>
<evidence type="ECO:0000259" key="4">
    <source>
        <dbReference type="Pfam" id="PF00266"/>
    </source>
</evidence>
<organism evidence="6 7">
    <name type="scientific">Aureobasidium pullulans</name>
    <name type="common">Black yeast</name>
    <name type="synonym">Pullularia pullulans</name>
    <dbReference type="NCBI Taxonomy" id="5580"/>
    <lineage>
        <taxon>Eukaryota</taxon>
        <taxon>Fungi</taxon>
        <taxon>Dikarya</taxon>
        <taxon>Ascomycota</taxon>
        <taxon>Pezizomycotina</taxon>
        <taxon>Dothideomycetes</taxon>
        <taxon>Dothideomycetidae</taxon>
        <taxon>Dothideales</taxon>
        <taxon>Saccotheciaceae</taxon>
        <taxon>Aureobasidium</taxon>
    </lineage>
</organism>
<dbReference type="Pfam" id="PF00266">
    <property type="entry name" value="Aminotran_5"/>
    <property type="match status" value="1"/>
</dbReference>
<name>A0A4S8S9W8_AURPU</name>